<proteinExistence type="predicted"/>
<feature type="compositionally biased region" description="Low complexity" evidence="2">
    <location>
        <begin position="1"/>
        <end position="14"/>
    </location>
</feature>
<feature type="coiled-coil region" evidence="1">
    <location>
        <begin position="81"/>
        <end position="122"/>
    </location>
</feature>
<accession>A0AAN0K3K8</accession>
<dbReference type="GeneID" id="109593180"/>
<evidence type="ECO:0000256" key="1">
    <source>
        <dbReference type="SAM" id="Coils"/>
    </source>
</evidence>
<reference evidence="4" key="1">
    <citation type="journal article" date="2010" name="Nature">
        <title>The Amphimedon queenslandica genome and the evolution of animal complexity.</title>
        <authorList>
            <person name="Srivastava M."/>
            <person name="Simakov O."/>
            <person name="Chapman J."/>
            <person name="Fahey B."/>
            <person name="Gauthier M.E."/>
            <person name="Mitros T."/>
            <person name="Richards G.S."/>
            <person name="Conaco C."/>
            <person name="Dacre M."/>
            <person name="Hellsten U."/>
            <person name="Larroux C."/>
            <person name="Putnam N.H."/>
            <person name="Stanke M."/>
            <person name="Adamska M."/>
            <person name="Darling A."/>
            <person name="Degnan S.M."/>
            <person name="Oakley T.H."/>
            <person name="Plachetzki D.C."/>
            <person name="Zhai Y."/>
            <person name="Adamski M."/>
            <person name="Calcino A."/>
            <person name="Cummins S.F."/>
            <person name="Goodstein D.M."/>
            <person name="Harris C."/>
            <person name="Jackson D.J."/>
            <person name="Leys S.P."/>
            <person name="Shu S."/>
            <person name="Woodcroft B.J."/>
            <person name="Vervoort M."/>
            <person name="Kosik K.S."/>
            <person name="Manning G."/>
            <person name="Degnan B.M."/>
            <person name="Rokhsar D.S."/>
        </authorList>
    </citation>
    <scope>NUCLEOTIDE SEQUENCE [LARGE SCALE GENOMIC DNA]</scope>
</reference>
<protein>
    <submittedName>
        <fullName evidence="3">Uncharacterized protein</fullName>
    </submittedName>
</protein>
<reference evidence="3" key="2">
    <citation type="submission" date="2024-06" db="UniProtKB">
        <authorList>
            <consortium name="EnsemblMetazoa"/>
        </authorList>
    </citation>
    <scope>IDENTIFICATION</scope>
</reference>
<organism evidence="3 4">
    <name type="scientific">Amphimedon queenslandica</name>
    <name type="common">Sponge</name>
    <dbReference type="NCBI Taxonomy" id="400682"/>
    <lineage>
        <taxon>Eukaryota</taxon>
        <taxon>Metazoa</taxon>
        <taxon>Porifera</taxon>
        <taxon>Demospongiae</taxon>
        <taxon>Heteroscleromorpha</taxon>
        <taxon>Haplosclerida</taxon>
        <taxon>Niphatidae</taxon>
        <taxon>Amphimedon</taxon>
    </lineage>
</organism>
<feature type="region of interest" description="Disordered" evidence="2">
    <location>
        <begin position="1"/>
        <end position="33"/>
    </location>
</feature>
<dbReference type="RefSeq" id="XP_019863937.1">
    <property type="nucleotide sequence ID" value="XM_020008378.1"/>
</dbReference>
<evidence type="ECO:0000313" key="4">
    <source>
        <dbReference type="Proteomes" id="UP000007879"/>
    </source>
</evidence>
<keyword evidence="1" id="KW-0175">Coiled coil</keyword>
<feature type="compositionally biased region" description="Basic and acidic residues" evidence="2">
    <location>
        <begin position="16"/>
        <end position="33"/>
    </location>
</feature>
<dbReference type="AlphaFoldDB" id="A0AAN0K3K8"/>
<evidence type="ECO:0000313" key="3">
    <source>
        <dbReference type="EnsemblMetazoa" id="XP_019863937.1"/>
    </source>
</evidence>
<name>A0AAN0K3K8_AMPQE</name>
<dbReference type="EnsemblMetazoa" id="XM_020008378.1">
    <property type="protein sequence ID" value="XP_019863937.1"/>
    <property type="gene ID" value="LOC109593180"/>
</dbReference>
<evidence type="ECO:0000256" key="2">
    <source>
        <dbReference type="SAM" id="MobiDB-lite"/>
    </source>
</evidence>
<sequence>MLSQSTSRNSSSSNEENERLREDLSLTKREERNSIRVGGARGGALFSSNIVQELTEQSFPVNNDVQLYLHHQEKEWITEELLSLRSRKLELEDSMRDLTEREQRHLEQNMLLKEEIRKLERDR</sequence>
<dbReference type="Proteomes" id="UP000007879">
    <property type="component" value="Unassembled WGS sequence"/>
</dbReference>
<keyword evidence="4" id="KW-1185">Reference proteome</keyword>
<dbReference type="KEGG" id="aqu:109593180"/>